<dbReference type="Proteomes" id="UP000585474">
    <property type="component" value="Unassembled WGS sequence"/>
</dbReference>
<sequence>MTQPDPIRAGTPDELPLQSNLGGPLRRSSVQTPFDTSLARTEVSTNCRHGASSETLCARSRSSHHHRRMPFQAKAIVTPEAPLISKLETTTVLKAWIRGNGRRIFQGMTGGQKVTCTAEYFLIAPMPRWRRWQLMISYQPRRRVMAGLVTCLLTQQASSHVLSSSIKEHTIVLTKPFLENNSNGRPHCSCARRQGVTSQTLKRRMIHQRRSLLWNLMKKNHLAEEMDQIYIGSESKRTRMKKMSVQLLSDLRVVAKEPNPPWPSFTLSKEELRRVRKPWRKALIIKLMGRSIGYRVLCQRLEISKIGDAMQPMKRIEGTIQRFKNGKRSSDQYLHMEYFDTDVLMEMGNEVGKAIKAVNSIRGKFARVCVELDLNARLVPVVRMNEIDYNVEYEGLHLICFECGMYGHKTEYCDLGLVRMMELRSPPLTPDWEFEMTLTLPSNVMTTLEKLRAVGLTEGVCSRGAGNPQTIRNVCEMVHFHDPVVLVLLEPRVASHRAQTILAVQILPSSTQTLNAMIRRQREVDWLFTAVYASPNPAVWEELWEYLAGLAGADSIIEQVEKCNRTFLWGGTEDRRKIHLVAWKDICCPNSDGGLGLHDLNAFNKAMLGKNAGKIFNNHGSLWVRVIRSKCLANGKTVWDKLATSASQTWKSFYGGTEILQRGLRWQLGNRRTIRFWTDLWLLSEPLLHYALHPISETNWVLNGSDDNTDRLTWSGTTLREFGFGGINDCLRRIIFLLHIRLFEENYIPPPYPISIILRLVDEVRTAGYELMLMENVLPQMGLWRRRDLLRNDRGEWLGGFQANLGRGFSIQAELWSLWLGLNLAHGMGVPRTIMETDSEKVTNLVCSDSSLSPHQNILSDIRQLMGQNWNCNVSRIYRKANHCADHRAHEALSMETGFVNLCSPPANLMFLFWQDILGPGNARLSSV</sequence>
<protein>
    <recommendedName>
        <fullName evidence="2">RNase H type-1 domain-containing protein</fullName>
    </recommendedName>
</protein>
<dbReference type="GO" id="GO:0003676">
    <property type="term" value="F:nucleic acid binding"/>
    <property type="evidence" value="ECO:0007669"/>
    <property type="project" value="InterPro"/>
</dbReference>
<dbReference type="SUPFAM" id="SSF53098">
    <property type="entry name" value="Ribonuclease H-like"/>
    <property type="match status" value="1"/>
</dbReference>
<dbReference type="AlphaFoldDB" id="A0A7J0FTB9"/>
<dbReference type="EMBL" id="BJWL01000015">
    <property type="protein sequence ID" value="GFZ01931.1"/>
    <property type="molecule type" value="Genomic_DNA"/>
</dbReference>
<comment type="caution">
    <text evidence="3">The sequence shown here is derived from an EMBL/GenBank/DDBJ whole genome shotgun (WGS) entry which is preliminary data.</text>
</comment>
<dbReference type="InterPro" id="IPR036397">
    <property type="entry name" value="RNaseH_sf"/>
</dbReference>
<evidence type="ECO:0000313" key="3">
    <source>
        <dbReference type="EMBL" id="GFZ01931.1"/>
    </source>
</evidence>
<organism evidence="3 4">
    <name type="scientific">Actinidia rufa</name>
    <dbReference type="NCBI Taxonomy" id="165716"/>
    <lineage>
        <taxon>Eukaryota</taxon>
        <taxon>Viridiplantae</taxon>
        <taxon>Streptophyta</taxon>
        <taxon>Embryophyta</taxon>
        <taxon>Tracheophyta</taxon>
        <taxon>Spermatophyta</taxon>
        <taxon>Magnoliopsida</taxon>
        <taxon>eudicotyledons</taxon>
        <taxon>Gunneridae</taxon>
        <taxon>Pentapetalae</taxon>
        <taxon>asterids</taxon>
        <taxon>Ericales</taxon>
        <taxon>Actinidiaceae</taxon>
        <taxon>Actinidia</taxon>
    </lineage>
</organism>
<feature type="domain" description="RNase H type-1" evidence="2">
    <location>
        <begin position="789"/>
        <end position="892"/>
    </location>
</feature>
<dbReference type="PANTHER" id="PTHR47723">
    <property type="entry name" value="OS05G0353850 PROTEIN"/>
    <property type="match status" value="1"/>
</dbReference>
<feature type="region of interest" description="Disordered" evidence="1">
    <location>
        <begin position="1"/>
        <end position="52"/>
    </location>
</feature>
<evidence type="ECO:0000256" key="1">
    <source>
        <dbReference type="SAM" id="MobiDB-lite"/>
    </source>
</evidence>
<dbReference type="InterPro" id="IPR012337">
    <property type="entry name" value="RNaseH-like_sf"/>
</dbReference>
<dbReference type="PANTHER" id="PTHR47723:SF19">
    <property type="entry name" value="POLYNUCLEOTIDYL TRANSFERASE, RIBONUCLEASE H-LIKE SUPERFAMILY PROTEIN"/>
    <property type="match status" value="1"/>
</dbReference>
<dbReference type="InterPro" id="IPR002156">
    <property type="entry name" value="RNaseH_domain"/>
</dbReference>
<dbReference type="Gene3D" id="3.30.420.10">
    <property type="entry name" value="Ribonuclease H-like superfamily/Ribonuclease H"/>
    <property type="match status" value="1"/>
</dbReference>
<dbReference type="InterPro" id="IPR053151">
    <property type="entry name" value="RNase_H-like"/>
</dbReference>
<reference evidence="3 4" key="1">
    <citation type="submission" date="2019-07" db="EMBL/GenBank/DDBJ databases">
        <title>De Novo Assembly of kiwifruit Actinidia rufa.</title>
        <authorList>
            <person name="Sugita-Konishi S."/>
            <person name="Sato K."/>
            <person name="Mori E."/>
            <person name="Abe Y."/>
            <person name="Kisaki G."/>
            <person name="Hamano K."/>
            <person name="Suezawa K."/>
            <person name="Otani M."/>
            <person name="Fukuda T."/>
            <person name="Manabe T."/>
            <person name="Gomi K."/>
            <person name="Tabuchi M."/>
            <person name="Akimitsu K."/>
            <person name="Kataoka I."/>
        </authorList>
    </citation>
    <scope>NUCLEOTIDE SEQUENCE [LARGE SCALE GENOMIC DNA]</scope>
    <source>
        <strain evidence="4">cv. Fuchu</strain>
    </source>
</reference>
<dbReference type="InterPro" id="IPR044730">
    <property type="entry name" value="RNase_H-like_dom_plant"/>
</dbReference>
<dbReference type="GO" id="GO:0004523">
    <property type="term" value="F:RNA-DNA hybrid ribonuclease activity"/>
    <property type="evidence" value="ECO:0007669"/>
    <property type="project" value="InterPro"/>
</dbReference>
<evidence type="ECO:0000313" key="4">
    <source>
        <dbReference type="Proteomes" id="UP000585474"/>
    </source>
</evidence>
<dbReference type="Pfam" id="PF13456">
    <property type="entry name" value="RVT_3"/>
    <property type="match status" value="1"/>
</dbReference>
<name>A0A7J0FTB9_9ERIC</name>
<dbReference type="OrthoDB" id="1001863at2759"/>
<feature type="compositionally biased region" description="Polar residues" evidence="1">
    <location>
        <begin position="28"/>
        <end position="52"/>
    </location>
</feature>
<keyword evidence="4" id="KW-1185">Reference proteome</keyword>
<gene>
    <name evidence="3" type="ORF">Acr_15g0005400</name>
</gene>
<dbReference type="CDD" id="cd06222">
    <property type="entry name" value="RNase_H_like"/>
    <property type="match status" value="1"/>
</dbReference>
<proteinExistence type="predicted"/>
<accession>A0A7J0FTB9</accession>
<evidence type="ECO:0000259" key="2">
    <source>
        <dbReference type="Pfam" id="PF13456"/>
    </source>
</evidence>